<dbReference type="PANTHER" id="PTHR31343">
    <property type="entry name" value="T15D22.8"/>
    <property type="match status" value="1"/>
</dbReference>
<dbReference type="Proteomes" id="UP000245207">
    <property type="component" value="Unassembled WGS sequence"/>
</dbReference>
<dbReference type="PANTHER" id="PTHR31343:SF42">
    <property type="entry name" value="T15D22.8"/>
    <property type="match status" value="1"/>
</dbReference>
<dbReference type="OrthoDB" id="1727472at2759"/>
<dbReference type="EMBL" id="PKPP01000325">
    <property type="protein sequence ID" value="PWA94262.1"/>
    <property type="molecule type" value="Genomic_DNA"/>
</dbReference>
<sequence>MHRLLPSFEPNTIDLVDPPELGYWFTVLSEHSPDLVDKVHGGWAATEAYSALSVVLPSHSADARASCFLGFQRGLCMVPEIYVIPMGPTLKDLDACFLTFHSLHTPMTGQISPVMVQEQYKEKHSADDSRDITSRNITNTHKRWIDHVGTKNGSYYGSGSGVDKYLFQHDTDDAPSIHNSHEDLDRVEDMLKHQELK</sequence>
<name>A0A2U1Q8M1_ARTAN</name>
<organism evidence="1 2">
    <name type="scientific">Artemisia annua</name>
    <name type="common">Sweet wormwood</name>
    <dbReference type="NCBI Taxonomy" id="35608"/>
    <lineage>
        <taxon>Eukaryota</taxon>
        <taxon>Viridiplantae</taxon>
        <taxon>Streptophyta</taxon>
        <taxon>Embryophyta</taxon>
        <taxon>Tracheophyta</taxon>
        <taxon>Spermatophyta</taxon>
        <taxon>Magnoliopsida</taxon>
        <taxon>eudicotyledons</taxon>
        <taxon>Gunneridae</taxon>
        <taxon>Pentapetalae</taxon>
        <taxon>asterids</taxon>
        <taxon>campanulids</taxon>
        <taxon>Asterales</taxon>
        <taxon>Asteraceae</taxon>
        <taxon>Asteroideae</taxon>
        <taxon>Anthemideae</taxon>
        <taxon>Artemisiinae</taxon>
        <taxon>Artemisia</taxon>
    </lineage>
</organism>
<accession>A0A2U1Q8M1</accession>
<dbReference type="STRING" id="35608.A0A2U1Q8M1"/>
<dbReference type="Pfam" id="PF05623">
    <property type="entry name" value="DUF789"/>
    <property type="match status" value="1"/>
</dbReference>
<dbReference type="InterPro" id="IPR008507">
    <property type="entry name" value="DUF789"/>
</dbReference>
<protein>
    <submittedName>
        <fullName evidence="1">Uncharacterized protein</fullName>
    </submittedName>
</protein>
<keyword evidence="2" id="KW-1185">Reference proteome</keyword>
<reference evidence="1 2" key="1">
    <citation type="journal article" date="2018" name="Mol. Plant">
        <title>The genome of Artemisia annua provides insight into the evolution of Asteraceae family and artemisinin biosynthesis.</title>
        <authorList>
            <person name="Shen Q."/>
            <person name="Zhang L."/>
            <person name="Liao Z."/>
            <person name="Wang S."/>
            <person name="Yan T."/>
            <person name="Shi P."/>
            <person name="Liu M."/>
            <person name="Fu X."/>
            <person name="Pan Q."/>
            <person name="Wang Y."/>
            <person name="Lv Z."/>
            <person name="Lu X."/>
            <person name="Zhang F."/>
            <person name="Jiang W."/>
            <person name="Ma Y."/>
            <person name="Chen M."/>
            <person name="Hao X."/>
            <person name="Li L."/>
            <person name="Tang Y."/>
            <person name="Lv G."/>
            <person name="Zhou Y."/>
            <person name="Sun X."/>
            <person name="Brodelius P.E."/>
            <person name="Rose J.K.C."/>
            <person name="Tang K."/>
        </authorList>
    </citation>
    <scope>NUCLEOTIDE SEQUENCE [LARGE SCALE GENOMIC DNA]</scope>
    <source>
        <strain evidence="2">cv. Huhao1</strain>
        <tissue evidence="1">Leaf</tissue>
    </source>
</reference>
<evidence type="ECO:0000313" key="1">
    <source>
        <dbReference type="EMBL" id="PWA94262.1"/>
    </source>
</evidence>
<evidence type="ECO:0000313" key="2">
    <source>
        <dbReference type="Proteomes" id="UP000245207"/>
    </source>
</evidence>
<gene>
    <name evidence="1" type="ORF">CTI12_AA061200</name>
</gene>
<comment type="caution">
    <text evidence="1">The sequence shown here is derived from an EMBL/GenBank/DDBJ whole genome shotgun (WGS) entry which is preliminary data.</text>
</comment>
<dbReference type="AlphaFoldDB" id="A0A2U1Q8M1"/>
<proteinExistence type="predicted"/>